<comment type="caution">
    <text evidence="1">The sequence shown here is derived from an EMBL/GenBank/DDBJ whole genome shotgun (WGS) entry which is preliminary data.</text>
</comment>
<protein>
    <recommendedName>
        <fullName evidence="3">DUF3990 domain-containing protein</fullName>
    </recommendedName>
</protein>
<sequence>MERLMYHTQEKRPMRLTAPIVCVRKDAWLGRGYYFWDDEEDALAWGYSSKKRTGQFEIYEASIDSEKFLNTVFNEEHYIFFKRQVEKAGLEIAKKTGMKPTVEDICDFINEKAQWVKEIDGILFQDLPAGHNIPICKFPYRKRIQAAVYKIECVKHFRFKDEYKTFKGIHHDRFKKTRKNA</sequence>
<dbReference type="AlphaFoldDB" id="A0A9Q4NY15"/>
<reference evidence="1" key="1">
    <citation type="submission" date="2022-12" db="EMBL/GenBank/DDBJ databases">
        <title>Development of a Multilocus Sequence Typing Scheme for Bacteroides fragilis Based on Whole Genome Sequencing Data and Clinical Application.</title>
        <authorList>
            <person name="Nielsen F.D."/>
            <person name="Justesen U.S."/>
        </authorList>
    </citation>
    <scope>NUCLEOTIDE SEQUENCE</scope>
    <source>
        <strain evidence="1">BF_BC_VIB_DK_2012_57</strain>
    </source>
</reference>
<proteinExistence type="predicted"/>
<evidence type="ECO:0008006" key="3">
    <source>
        <dbReference type="Google" id="ProtNLM"/>
    </source>
</evidence>
<evidence type="ECO:0000313" key="2">
    <source>
        <dbReference type="Proteomes" id="UP001078742"/>
    </source>
</evidence>
<gene>
    <name evidence="1" type="ORF">O1420_15705</name>
</gene>
<dbReference type="RefSeq" id="WP_269104156.1">
    <property type="nucleotide sequence ID" value="NZ_JAPUAV010000011.1"/>
</dbReference>
<dbReference type="Proteomes" id="UP001078742">
    <property type="component" value="Unassembled WGS sequence"/>
</dbReference>
<evidence type="ECO:0000313" key="1">
    <source>
        <dbReference type="EMBL" id="MCZ2572824.1"/>
    </source>
</evidence>
<organism evidence="1 2">
    <name type="scientific">Bacteroides fragilis</name>
    <dbReference type="NCBI Taxonomy" id="817"/>
    <lineage>
        <taxon>Bacteria</taxon>
        <taxon>Pseudomonadati</taxon>
        <taxon>Bacteroidota</taxon>
        <taxon>Bacteroidia</taxon>
        <taxon>Bacteroidales</taxon>
        <taxon>Bacteroidaceae</taxon>
        <taxon>Bacteroides</taxon>
    </lineage>
</organism>
<name>A0A9Q4NY15_BACFG</name>
<accession>A0A9Q4NY15</accession>
<dbReference type="EMBL" id="JAPUAV010000011">
    <property type="protein sequence ID" value="MCZ2572824.1"/>
    <property type="molecule type" value="Genomic_DNA"/>
</dbReference>